<dbReference type="CDD" id="cd24006">
    <property type="entry name" value="ASKHA_NBD_PPX_GppA"/>
    <property type="match status" value="1"/>
</dbReference>
<dbReference type="Pfam" id="PF02541">
    <property type="entry name" value="Ppx-GppA"/>
    <property type="match status" value="1"/>
</dbReference>
<dbReference type="PANTHER" id="PTHR30005">
    <property type="entry name" value="EXOPOLYPHOSPHATASE"/>
    <property type="match status" value="1"/>
</dbReference>
<dbReference type="Gene3D" id="3.30.420.40">
    <property type="match status" value="1"/>
</dbReference>
<dbReference type="SUPFAM" id="SSF53067">
    <property type="entry name" value="Actin-like ATPase domain"/>
    <property type="match status" value="2"/>
</dbReference>
<dbReference type="InterPro" id="IPR043129">
    <property type="entry name" value="ATPase_NBD"/>
</dbReference>
<organism evidence="2 3">
    <name type="scientific">SAR86 cluster bacterium</name>
    <dbReference type="NCBI Taxonomy" id="2030880"/>
    <lineage>
        <taxon>Bacteria</taxon>
        <taxon>Pseudomonadati</taxon>
        <taxon>Pseudomonadota</taxon>
        <taxon>Gammaproteobacteria</taxon>
        <taxon>SAR86 cluster</taxon>
    </lineage>
</organism>
<dbReference type="InterPro" id="IPR003695">
    <property type="entry name" value="Ppx_GppA_N"/>
</dbReference>
<feature type="domain" description="Ppx/GppA phosphatase N-terminal" evidence="1">
    <location>
        <begin position="32"/>
        <end position="269"/>
    </location>
</feature>
<evidence type="ECO:0000313" key="3">
    <source>
        <dbReference type="Proteomes" id="UP000315825"/>
    </source>
</evidence>
<accession>A0A520N0F4</accession>
<dbReference type="Proteomes" id="UP000315825">
    <property type="component" value="Unassembled WGS sequence"/>
</dbReference>
<dbReference type="EMBL" id="SHBE01000002">
    <property type="protein sequence ID" value="RZO26954.1"/>
    <property type="molecule type" value="Genomic_DNA"/>
</dbReference>
<sequence>MKIAITDIGSNAIKYKIFDKETFEIEEYVREPLRLGTDVFTKGYISQLNIHALIELLNRYQKVFSQKNIKDTHYIATSAVRDANNKLEVVEALADNSIKLNIISGEEEAKLLSNFKTKVSKYAVVDIGGGSLEIFINDGENQSSRSFQLGAVRLLNSDDQWADEEIDKMKLWLSRFNDIDVLYGLGGNLRSLFEVSGIQKSIPANQLDKIVSTFKTFSQTELVERYSLPKDRADIAPVAALLYQEISSKLNVKTIENSFWSISNGIFKKIINEIT</sequence>
<proteinExistence type="predicted"/>
<protein>
    <recommendedName>
        <fullName evidence="1">Ppx/GppA phosphatase N-terminal domain-containing protein</fullName>
    </recommendedName>
</protein>
<dbReference type="GO" id="GO:0016462">
    <property type="term" value="F:pyrophosphatase activity"/>
    <property type="evidence" value="ECO:0007669"/>
    <property type="project" value="TreeGrafter"/>
</dbReference>
<reference evidence="2 3" key="1">
    <citation type="submission" date="2019-02" db="EMBL/GenBank/DDBJ databases">
        <title>Prokaryotic population dynamics and viral predation in marine succession experiment using metagenomics: the confinement effect.</title>
        <authorList>
            <person name="Haro-Moreno J.M."/>
            <person name="Rodriguez-Valera F."/>
            <person name="Lopez-Perez M."/>
        </authorList>
    </citation>
    <scope>NUCLEOTIDE SEQUENCE [LARGE SCALE GENOMIC DNA]</scope>
    <source>
        <strain evidence="2">MED-G159</strain>
    </source>
</reference>
<comment type="caution">
    <text evidence="2">The sequence shown here is derived from an EMBL/GenBank/DDBJ whole genome shotgun (WGS) entry which is preliminary data.</text>
</comment>
<name>A0A520N0F4_9GAMM</name>
<dbReference type="InterPro" id="IPR050273">
    <property type="entry name" value="GppA/Ppx_hydrolase"/>
</dbReference>
<evidence type="ECO:0000259" key="1">
    <source>
        <dbReference type="Pfam" id="PF02541"/>
    </source>
</evidence>
<dbReference type="PANTHER" id="PTHR30005:SF0">
    <property type="entry name" value="RETROGRADE REGULATION PROTEIN 2"/>
    <property type="match status" value="1"/>
</dbReference>
<dbReference type="AlphaFoldDB" id="A0A520N0F4"/>
<dbReference type="Gene3D" id="3.30.420.150">
    <property type="entry name" value="Exopolyphosphatase. Domain 2"/>
    <property type="match status" value="1"/>
</dbReference>
<gene>
    <name evidence="2" type="ORF">EVA92_02055</name>
</gene>
<evidence type="ECO:0000313" key="2">
    <source>
        <dbReference type="EMBL" id="RZO26954.1"/>
    </source>
</evidence>